<proteinExistence type="predicted"/>
<dbReference type="EMBL" id="CP114976">
    <property type="protein sequence ID" value="WBE25071.1"/>
    <property type="molecule type" value="Genomic_DNA"/>
</dbReference>
<accession>A0AAE9VMW0</accession>
<dbReference type="SUPFAM" id="SSF53448">
    <property type="entry name" value="Nucleotide-diphospho-sugar transferases"/>
    <property type="match status" value="1"/>
</dbReference>
<dbReference type="Gene3D" id="3.90.550.10">
    <property type="entry name" value="Spore Coat Polysaccharide Biosynthesis Protein SpsA, Chain A"/>
    <property type="match status" value="1"/>
</dbReference>
<evidence type="ECO:0000313" key="2">
    <source>
        <dbReference type="Proteomes" id="UP001212189"/>
    </source>
</evidence>
<name>A0AAE9VMW0_9GAMM</name>
<dbReference type="KEGG" id="dce:O6P33_12035"/>
<gene>
    <name evidence="1" type="ORF">O6P33_12035</name>
</gene>
<keyword evidence="2" id="KW-1185">Reference proteome</keyword>
<dbReference type="RefSeq" id="WP_269818016.1">
    <property type="nucleotide sequence ID" value="NZ_CP114976.1"/>
</dbReference>
<reference evidence="1 2" key="1">
    <citation type="submission" date="2022-12" db="EMBL/GenBank/DDBJ databases">
        <title>Coexistence and Characterization of a Novel Tigecycline Resistance gene tet(X) variant and blaNDM-1 in a Pseudomonas caeni Isolate of Chicken Origin.</title>
        <authorList>
            <person name="Lu X."/>
            <person name="Zhang L."/>
            <person name="Li R."/>
            <person name="Wang Z."/>
        </authorList>
    </citation>
    <scope>NUCLEOTIDE SEQUENCE [LARGE SCALE GENOMIC DNA]</scope>
    <source>
        <strain evidence="1 2">CE14</strain>
    </source>
</reference>
<evidence type="ECO:0008006" key="3">
    <source>
        <dbReference type="Google" id="ProtNLM"/>
    </source>
</evidence>
<dbReference type="InterPro" id="IPR029044">
    <property type="entry name" value="Nucleotide-diphossugar_trans"/>
</dbReference>
<evidence type="ECO:0000313" key="1">
    <source>
        <dbReference type="EMBL" id="WBE25071.1"/>
    </source>
</evidence>
<dbReference type="Proteomes" id="UP001212189">
    <property type="component" value="Chromosome"/>
</dbReference>
<sequence>MDIPVLLVFFNRPKAIFSLLKVLSKVKPKKVYLSCDGARDCIEDEKKLVESLRKRVIQLIDWDCELFFRFSEHNLGCKKNVSESVQWFFNNEAQGIVLEDDCIPSLSFFDFAGKMLEKYKDDKRIGSIAGRNEIADIYDMKFSHTFTRKFFCWGWASWSDRVVNNNIEIGYEKKLPKHILEALPLNEKLMLRGIVGLMQSYSVNSWAYPFDLCFRERNQLCVIPKMNLIKNIGLDVEGAHSKGKGRDILSLSDEFYIDCTEVVDVVNDKLFMDKLISKRYKGFLFLVLFSFSRYLYPIKKMLFK</sequence>
<organism evidence="1 2">
    <name type="scientific">Denitrificimonas caeni</name>
    <dbReference type="NCBI Taxonomy" id="521720"/>
    <lineage>
        <taxon>Bacteria</taxon>
        <taxon>Pseudomonadati</taxon>
        <taxon>Pseudomonadota</taxon>
        <taxon>Gammaproteobacteria</taxon>
        <taxon>Pseudomonadales</taxon>
        <taxon>Pseudomonadaceae</taxon>
        <taxon>Denitrificimonas</taxon>
    </lineage>
</organism>
<protein>
    <recommendedName>
        <fullName evidence="3">Nucleotide-diphospho-sugar transferase</fullName>
    </recommendedName>
</protein>
<dbReference type="AlphaFoldDB" id="A0AAE9VMW0"/>